<evidence type="ECO:0000313" key="2">
    <source>
        <dbReference type="Proteomes" id="UP000026915"/>
    </source>
</evidence>
<dbReference type="Gramene" id="EOY19602">
    <property type="protein sequence ID" value="EOY19602"/>
    <property type="gene ID" value="TCM_044747"/>
</dbReference>
<dbReference type="EMBL" id="CM001888">
    <property type="protein sequence ID" value="EOY19602.1"/>
    <property type="molecule type" value="Genomic_DNA"/>
</dbReference>
<evidence type="ECO:0000313" key="1">
    <source>
        <dbReference type="EMBL" id="EOY19602.1"/>
    </source>
</evidence>
<protein>
    <submittedName>
        <fullName evidence="1">Uncharacterized protein</fullName>
    </submittedName>
</protein>
<gene>
    <name evidence="1" type="ORF">TCM_044747</name>
</gene>
<dbReference type="InParanoid" id="A0A061FSI0"/>
<dbReference type="Proteomes" id="UP000026915">
    <property type="component" value="Chromosome 10"/>
</dbReference>
<dbReference type="HOGENOM" id="CLU_1809693_0_0_1"/>
<reference evidence="1 2" key="1">
    <citation type="journal article" date="2013" name="Genome Biol.">
        <title>The genome sequence of the most widely cultivated cacao type and its use to identify candidate genes regulating pod color.</title>
        <authorList>
            <person name="Motamayor J.C."/>
            <person name="Mockaitis K."/>
            <person name="Schmutz J."/>
            <person name="Haiminen N."/>
            <person name="Iii D.L."/>
            <person name="Cornejo O."/>
            <person name="Findley S.D."/>
            <person name="Zheng P."/>
            <person name="Utro F."/>
            <person name="Royaert S."/>
            <person name="Saski C."/>
            <person name="Jenkins J."/>
            <person name="Podicheti R."/>
            <person name="Zhao M."/>
            <person name="Scheffler B.E."/>
            <person name="Stack J.C."/>
            <person name="Feltus F.A."/>
            <person name="Mustiga G.M."/>
            <person name="Amores F."/>
            <person name="Phillips W."/>
            <person name="Marelli J.P."/>
            <person name="May G.D."/>
            <person name="Shapiro H."/>
            <person name="Ma J."/>
            <person name="Bustamante C.D."/>
            <person name="Schnell R.J."/>
            <person name="Main D."/>
            <person name="Gilbert D."/>
            <person name="Parida L."/>
            <person name="Kuhn D.N."/>
        </authorList>
    </citation>
    <scope>NUCLEOTIDE SEQUENCE [LARGE SCALE GENOMIC DNA]</scope>
    <source>
        <strain evidence="2">cv. Matina 1-6</strain>
    </source>
</reference>
<proteinExistence type="predicted"/>
<accession>A0A061FSI0</accession>
<organism evidence="1 2">
    <name type="scientific">Theobroma cacao</name>
    <name type="common">Cacao</name>
    <name type="synonym">Cocoa</name>
    <dbReference type="NCBI Taxonomy" id="3641"/>
    <lineage>
        <taxon>Eukaryota</taxon>
        <taxon>Viridiplantae</taxon>
        <taxon>Streptophyta</taxon>
        <taxon>Embryophyta</taxon>
        <taxon>Tracheophyta</taxon>
        <taxon>Spermatophyta</taxon>
        <taxon>Magnoliopsida</taxon>
        <taxon>eudicotyledons</taxon>
        <taxon>Gunneridae</taxon>
        <taxon>Pentapetalae</taxon>
        <taxon>rosids</taxon>
        <taxon>malvids</taxon>
        <taxon>Malvales</taxon>
        <taxon>Malvaceae</taxon>
        <taxon>Byttnerioideae</taxon>
        <taxon>Theobroma</taxon>
    </lineage>
</organism>
<dbReference type="AlphaFoldDB" id="A0A061FSI0"/>
<keyword evidence="2" id="KW-1185">Reference proteome</keyword>
<sequence length="143" mass="15197">METMTAIWDAPYGILGLILRQADGAWAVVGPRQTTAFAENNLRVGLDHGPIEAQNHYNRVILVHNWSLGHPIAIVVGIPATITAAAAATASTITATSFNSYASVGSEHDGGDEYKDAYCNGYAITKADSGGGSRRVGRRHIYL</sequence>
<name>A0A061FSI0_THECC</name>